<proteinExistence type="predicted"/>
<dbReference type="InterPro" id="IPR001296">
    <property type="entry name" value="Glyco_trans_1"/>
</dbReference>
<accession>A0A9C9EN98</accession>
<dbReference type="Gene3D" id="3.40.50.2000">
    <property type="entry name" value="Glycogen Phosphorylase B"/>
    <property type="match status" value="2"/>
</dbReference>
<dbReference type="GO" id="GO:0016757">
    <property type="term" value="F:glycosyltransferase activity"/>
    <property type="evidence" value="ECO:0007669"/>
    <property type="project" value="InterPro"/>
</dbReference>
<reference evidence="3" key="1">
    <citation type="journal article" date="2020" name="mSystems">
        <title>Genome- and Community-Level Interaction Insights into Carbon Utilization and Element Cycling Functions of Hydrothermarchaeota in Hydrothermal Sediment.</title>
        <authorList>
            <person name="Zhou Z."/>
            <person name="Liu Y."/>
            <person name="Xu W."/>
            <person name="Pan J."/>
            <person name="Luo Z.H."/>
            <person name="Li M."/>
        </authorList>
    </citation>
    <scope>NUCLEOTIDE SEQUENCE</scope>
    <source>
        <strain evidence="3">HyVt-388</strain>
    </source>
</reference>
<evidence type="ECO:0000256" key="1">
    <source>
        <dbReference type="ARBA" id="ARBA00022679"/>
    </source>
</evidence>
<dbReference type="EMBL" id="DRIG01000086">
    <property type="protein sequence ID" value="HEC79094.1"/>
    <property type="molecule type" value="Genomic_DNA"/>
</dbReference>
<dbReference type="CDD" id="cd03794">
    <property type="entry name" value="GT4_WbuB-like"/>
    <property type="match status" value="1"/>
</dbReference>
<protein>
    <submittedName>
        <fullName evidence="3">Glycosyltransferase family 1 protein</fullName>
    </submittedName>
</protein>
<organism evidence="3 4">
    <name type="scientific">candidate division WOR-3 bacterium</name>
    <dbReference type="NCBI Taxonomy" id="2052148"/>
    <lineage>
        <taxon>Bacteria</taxon>
        <taxon>Bacteria division WOR-3</taxon>
    </lineage>
</organism>
<dbReference type="PANTHER" id="PTHR46401:SF2">
    <property type="entry name" value="GLYCOSYLTRANSFERASE WBBK-RELATED"/>
    <property type="match status" value="1"/>
</dbReference>
<keyword evidence="1" id="KW-0808">Transferase</keyword>
<dbReference type="Proteomes" id="UP000885826">
    <property type="component" value="Unassembled WGS sequence"/>
</dbReference>
<feature type="domain" description="Glycosyl transferase family 1" evidence="2">
    <location>
        <begin position="178"/>
        <end position="346"/>
    </location>
</feature>
<gene>
    <name evidence="3" type="ORF">ENI34_08150</name>
</gene>
<dbReference type="PANTHER" id="PTHR46401">
    <property type="entry name" value="GLYCOSYLTRANSFERASE WBBK-RELATED"/>
    <property type="match status" value="1"/>
</dbReference>
<dbReference type="SUPFAM" id="SSF53756">
    <property type="entry name" value="UDP-Glycosyltransferase/glycogen phosphorylase"/>
    <property type="match status" value="1"/>
</dbReference>
<evidence type="ECO:0000259" key="2">
    <source>
        <dbReference type="Pfam" id="PF00534"/>
    </source>
</evidence>
<dbReference type="Pfam" id="PF00534">
    <property type="entry name" value="Glycos_transf_1"/>
    <property type="match status" value="1"/>
</dbReference>
<sequence>MNIAIITPDFSSNCLGRSYLLAQLLQRYHRVSIIGPIFKNEVWFPLAKVRDVPFLPIQTPLNLTQFILRINRIIKKIKGEVIYITKPLITSYGPALIAKKKFKLPLILDIDDWEMAPFKEKNILQKYLQALYHINNPFSFFPCAVMDKYIARADLITVSSNSLKKMYGGLVVPHLRKIIPPKPGMKSSKKTVLFLGTPRPHKGLKELIEAFKLIPYNNVVLQIVGFNKKSAYCQELKASAKRDKRIQFQDQVRFDKIPEYMAGADIVVIPQKYTSCGQTQLPAKLFDAMASGRAIIATRVSDIPEIIGDAGVIVEPNNTAELKNAMISLLDSPERIRELGEKAKERYRKFYSFDKMSQKLNDYILSNLNV</sequence>
<name>A0A9C9EN98_UNCW3</name>
<dbReference type="AlphaFoldDB" id="A0A9C9EN98"/>
<dbReference type="GO" id="GO:0009103">
    <property type="term" value="P:lipopolysaccharide biosynthetic process"/>
    <property type="evidence" value="ECO:0007669"/>
    <property type="project" value="TreeGrafter"/>
</dbReference>
<evidence type="ECO:0000313" key="4">
    <source>
        <dbReference type="Proteomes" id="UP000885826"/>
    </source>
</evidence>
<comment type="caution">
    <text evidence="3">The sequence shown here is derived from an EMBL/GenBank/DDBJ whole genome shotgun (WGS) entry which is preliminary data.</text>
</comment>
<evidence type="ECO:0000313" key="3">
    <source>
        <dbReference type="EMBL" id="HEC79094.1"/>
    </source>
</evidence>